<organism evidence="7 8">
    <name type="scientific">Lachancea mirantina</name>
    <dbReference type="NCBI Taxonomy" id="1230905"/>
    <lineage>
        <taxon>Eukaryota</taxon>
        <taxon>Fungi</taxon>
        <taxon>Dikarya</taxon>
        <taxon>Ascomycota</taxon>
        <taxon>Saccharomycotina</taxon>
        <taxon>Saccharomycetes</taxon>
        <taxon>Saccharomycetales</taxon>
        <taxon>Saccharomycetaceae</taxon>
        <taxon>Lachancea</taxon>
    </lineage>
</organism>
<keyword evidence="2 4" id="KW-0863">Zinc-finger</keyword>
<dbReference type="STRING" id="1230905.A0A1G4JQ76"/>
<gene>
    <name evidence="7" type="ORF">LAMI_0E12552G</name>
</gene>
<reference evidence="7 8" key="1">
    <citation type="submission" date="2016-03" db="EMBL/GenBank/DDBJ databases">
        <authorList>
            <person name="Devillers H."/>
        </authorList>
    </citation>
    <scope>NUCLEOTIDE SEQUENCE [LARGE SCALE GENOMIC DNA]</scope>
    <source>
        <strain evidence="7">CBS 11717</strain>
    </source>
</reference>
<dbReference type="EMBL" id="LT598465">
    <property type="protein sequence ID" value="SCU92915.1"/>
    <property type="molecule type" value="Genomic_DNA"/>
</dbReference>
<sequence>MVNAVAEIVEKDQGADVTHSVGTGTASSRVMKKSNSSKKRRKDRCLFDKCGCNALKFIGDCQFCHGHFCSKHRLMENHACQGLKSCKEQMHQRNADKLAAEQTIVPKIQI</sequence>
<feature type="compositionally biased region" description="Basic residues" evidence="5">
    <location>
        <begin position="30"/>
        <end position="42"/>
    </location>
</feature>
<dbReference type="InterPro" id="IPR035896">
    <property type="entry name" value="AN1-like_Znf"/>
</dbReference>
<protein>
    <submittedName>
        <fullName evidence="7">LAMI_0E12552g1_1</fullName>
    </submittedName>
</protein>
<keyword evidence="3" id="KW-0862">Zinc</keyword>
<dbReference type="SMART" id="SM00154">
    <property type="entry name" value="ZnF_AN1"/>
    <property type="match status" value="1"/>
</dbReference>
<dbReference type="Pfam" id="PF01428">
    <property type="entry name" value="zf-AN1"/>
    <property type="match status" value="1"/>
</dbReference>
<evidence type="ECO:0000256" key="1">
    <source>
        <dbReference type="ARBA" id="ARBA00022723"/>
    </source>
</evidence>
<evidence type="ECO:0000256" key="4">
    <source>
        <dbReference type="PROSITE-ProRule" id="PRU00449"/>
    </source>
</evidence>
<dbReference type="InterPro" id="IPR000058">
    <property type="entry name" value="Znf_AN1"/>
</dbReference>
<evidence type="ECO:0000259" key="6">
    <source>
        <dbReference type="PROSITE" id="PS51039"/>
    </source>
</evidence>
<feature type="domain" description="AN1-type" evidence="6">
    <location>
        <begin position="39"/>
        <end position="88"/>
    </location>
</feature>
<keyword evidence="8" id="KW-1185">Reference proteome</keyword>
<evidence type="ECO:0000256" key="3">
    <source>
        <dbReference type="ARBA" id="ARBA00022833"/>
    </source>
</evidence>
<dbReference type="Proteomes" id="UP000191024">
    <property type="component" value="Chromosome E"/>
</dbReference>
<name>A0A1G4JQ76_9SACH</name>
<dbReference type="SUPFAM" id="SSF118310">
    <property type="entry name" value="AN1-like Zinc finger"/>
    <property type="match status" value="1"/>
</dbReference>
<keyword evidence="1" id="KW-0479">Metal-binding</keyword>
<evidence type="ECO:0000256" key="5">
    <source>
        <dbReference type="SAM" id="MobiDB-lite"/>
    </source>
</evidence>
<dbReference type="AlphaFoldDB" id="A0A1G4JQ76"/>
<evidence type="ECO:0000313" key="8">
    <source>
        <dbReference type="Proteomes" id="UP000191024"/>
    </source>
</evidence>
<feature type="region of interest" description="Disordered" evidence="5">
    <location>
        <begin position="16"/>
        <end position="42"/>
    </location>
</feature>
<accession>A0A1G4JQ76</accession>
<proteinExistence type="predicted"/>
<dbReference type="PROSITE" id="PS51039">
    <property type="entry name" value="ZF_AN1"/>
    <property type="match status" value="1"/>
</dbReference>
<dbReference type="GO" id="GO:0008270">
    <property type="term" value="F:zinc ion binding"/>
    <property type="evidence" value="ECO:0007669"/>
    <property type="project" value="UniProtKB-KW"/>
</dbReference>
<dbReference type="Gene3D" id="4.10.1110.10">
    <property type="entry name" value="AN1-like Zinc finger"/>
    <property type="match status" value="1"/>
</dbReference>
<evidence type="ECO:0000313" key="7">
    <source>
        <dbReference type="EMBL" id="SCU92915.1"/>
    </source>
</evidence>
<dbReference type="OrthoDB" id="428577at2759"/>
<dbReference type="FunFam" id="4.10.1110.10:FF:000008">
    <property type="entry name" value="YOR052C-like protein"/>
    <property type="match status" value="1"/>
</dbReference>
<evidence type="ECO:0000256" key="2">
    <source>
        <dbReference type="ARBA" id="ARBA00022771"/>
    </source>
</evidence>